<dbReference type="Pfam" id="PF00012">
    <property type="entry name" value="HSP70"/>
    <property type="match status" value="1"/>
</dbReference>
<reference evidence="5" key="2">
    <citation type="submission" date="2020-08" db="EMBL/GenBank/DDBJ databases">
        <title>Plant Genome Project.</title>
        <authorList>
            <person name="Zhang R.-G."/>
        </authorList>
    </citation>
    <scope>NUCLEOTIDE SEQUENCE</scope>
    <source>
        <strain evidence="5">Huo1</strain>
        <tissue evidence="5">Leaf</tissue>
    </source>
</reference>
<evidence type="ECO:0000256" key="2">
    <source>
        <dbReference type="ARBA" id="ARBA00022741"/>
    </source>
</evidence>
<evidence type="ECO:0000313" key="5">
    <source>
        <dbReference type="EMBL" id="KAG6386362.1"/>
    </source>
</evidence>
<dbReference type="EMBL" id="PNBA02000022">
    <property type="protein sequence ID" value="KAG6386362.1"/>
    <property type="molecule type" value="Genomic_DNA"/>
</dbReference>
<dbReference type="Proteomes" id="UP000298416">
    <property type="component" value="Unassembled WGS sequence"/>
</dbReference>
<accession>A0A8X8W1G6</accession>
<dbReference type="Gene3D" id="3.30.420.40">
    <property type="match status" value="1"/>
</dbReference>
<protein>
    <submittedName>
        <fullName evidence="5">Uncharacterized protein</fullName>
    </submittedName>
</protein>
<feature type="compositionally biased region" description="Basic and acidic residues" evidence="4">
    <location>
        <begin position="89"/>
        <end position="99"/>
    </location>
</feature>
<dbReference type="InterPro" id="IPR013126">
    <property type="entry name" value="Hsp_70_fam"/>
</dbReference>
<dbReference type="SUPFAM" id="SSF53067">
    <property type="entry name" value="Actin-like ATPase domain"/>
    <property type="match status" value="1"/>
</dbReference>
<keyword evidence="3" id="KW-0067">ATP-binding</keyword>
<dbReference type="GO" id="GO:0140662">
    <property type="term" value="F:ATP-dependent protein folding chaperone"/>
    <property type="evidence" value="ECO:0007669"/>
    <property type="project" value="InterPro"/>
</dbReference>
<proteinExistence type="inferred from homology"/>
<comment type="caution">
    <text evidence="5">The sequence shown here is derived from an EMBL/GenBank/DDBJ whole genome shotgun (WGS) entry which is preliminary data.</text>
</comment>
<sequence length="108" mass="12037">MKPFNTVFVNPSTPSYVGFTDSESLIGDAAKNQVAMNPINTVFAWQETSFCLMIENASMLFPDVKSSVQHRFRTIFDNAISVDYAFRDDGEKGSREGRNDASLWSSSP</sequence>
<dbReference type="AlphaFoldDB" id="A0A8X8W1G6"/>
<dbReference type="FunFam" id="3.30.420.40:FF:000028">
    <property type="entry name" value="heat shock 70 kDa protein-like"/>
    <property type="match status" value="1"/>
</dbReference>
<dbReference type="InterPro" id="IPR043129">
    <property type="entry name" value="ATPase_NBD"/>
</dbReference>
<keyword evidence="6" id="KW-1185">Reference proteome</keyword>
<feature type="region of interest" description="Disordered" evidence="4">
    <location>
        <begin position="89"/>
        <end position="108"/>
    </location>
</feature>
<dbReference type="GO" id="GO:0005524">
    <property type="term" value="F:ATP binding"/>
    <property type="evidence" value="ECO:0007669"/>
    <property type="project" value="UniProtKB-KW"/>
</dbReference>
<keyword evidence="2" id="KW-0547">Nucleotide-binding</keyword>
<evidence type="ECO:0000256" key="4">
    <source>
        <dbReference type="SAM" id="MobiDB-lite"/>
    </source>
</evidence>
<evidence type="ECO:0000256" key="1">
    <source>
        <dbReference type="ARBA" id="ARBA00007381"/>
    </source>
</evidence>
<reference evidence="5" key="1">
    <citation type="submission" date="2018-01" db="EMBL/GenBank/DDBJ databases">
        <authorList>
            <person name="Mao J.F."/>
        </authorList>
    </citation>
    <scope>NUCLEOTIDE SEQUENCE</scope>
    <source>
        <strain evidence="5">Huo1</strain>
        <tissue evidence="5">Leaf</tissue>
    </source>
</reference>
<gene>
    <name evidence="5" type="ORF">SASPL_155261</name>
</gene>
<name>A0A8X8W1G6_SALSN</name>
<comment type="similarity">
    <text evidence="1">Belongs to the heat shock protein 70 family.</text>
</comment>
<evidence type="ECO:0000313" key="6">
    <source>
        <dbReference type="Proteomes" id="UP000298416"/>
    </source>
</evidence>
<evidence type="ECO:0000256" key="3">
    <source>
        <dbReference type="ARBA" id="ARBA00022840"/>
    </source>
</evidence>
<organism evidence="5">
    <name type="scientific">Salvia splendens</name>
    <name type="common">Scarlet sage</name>
    <dbReference type="NCBI Taxonomy" id="180675"/>
    <lineage>
        <taxon>Eukaryota</taxon>
        <taxon>Viridiplantae</taxon>
        <taxon>Streptophyta</taxon>
        <taxon>Embryophyta</taxon>
        <taxon>Tracheophyta</taxon>
        <taxon>Spermatophyta</taxon>
        <taxon>Magnoliopsida</taxon>
        <taxon>eudicotyledons</taxon>
        <taxon>Gunneridae</taxon>
        <taxon>Pentapetalae</taxon>
        <taxon>asterids</taxon>
        <taxon>lamiids</taxon>
        <taxon>Lamiales</taxon>
        <taxon>Lamiaceae</taxon>
        <taxon>Nepetoideae</taxon>
        <taxon>Mentheae</taxon>
        <taxon>Salviinae</taxon>
        <taxon>Salvia</taxon>
        <taxon>Salvia subgen. Calosphace</taxon>
        <taxon>core Calosphace</taxon>
    </lineage>
</organism>